<gene>
    <name evidence="10" type="ORF">A3Q56_02661</name>
</gene>
<dbReference type="PROSITE" id="PS00972">
    <property type="entry name" value="USP_1"/>
    <property type="match status" value="1"/>
</dbReference>
<dbReference type="InterPro" id="IPR001394">
    <property type="entry name" value="Peptidase_C19_UCH"/>
</dbReference>
<dbReference type="GO" id="GO:0070628">
    <property type="term" value="F:proteasome binding"/>
    <property type="evidence" value="ECO:0007669"/>
    <property type="project" value="TreeGrafter"/>
</dbReference>
<comment type="caution">
    <text evidence="10">The sequence shown here is derived from an EMBL/GenBank/DDBJ whole genome shotgun (WGS) entry which is preliminary data.</text>
</comment>
<dbReference type="EC" id="3.4.19.12" evidence="7"/>
<evidence type="ECO:0000313" key="10">
    <source>
        <dbReference type="EMBL" id="OAF69556.1"/>
    </source>
</evidence>
<dbReference type="AlphaFoldDB" id="A0A177B5M9"/>
<accession>A0A177B5M9</accession>
<evidence type="ECO:0000259" key="9">
    <source>
        <dbReference type="PROSITE" id="PS50235"/>
    </source>
</evidence>
<feature type="domain" description="USP" evidence="9">
    <location>
        <begin position="127"/>
        <end position="509"/>
    </location>
</feature>
<evidence type="ECO:0000259" key="8">
    <source>
        <dbReference type="PROSITE" id="PS50053"/>
    </source>
</evidence>
<dbReference type="SUPFAM" id="SSF54236">
    <property type="entry name" value="Ubiquitin-like"/>
    <property type="match status" value="1"/>
</dbReference>
<dbReference type="Proteomes" id="UP000078046">
    <property type="component" value="Unassembled WGS sequence"/>
</dbReference>
<comment type="similarity">
    <text evidence="2">Belongs to the peptidase C19 family. USP14/UBP6 subfamily.</text>
</comment>
<keyword evidence="5 7" id="KW-0378">Hydrolase</keyword>
<proteinExistence type="inferred from homology"/>
<name>A0A177B5M9_9BILA</name>
<dbReference type="InterPro" id="IPR018200">
    <property type="entry name" value="USP_CS"/>
</dbReference>
<dbReference type="GO" id="GO:0004843">
    <property type="term" value="F:cysteine-type deubiquitinase activity"/>
    <property type="evidence" value="ECO:0007669"/>
    <property type="project" value="UniProtKB-UniRule"/>
</dbReference>
<dbReference type="InterPro" id="IPR029071">
    <property type="entry name" value="Ubiquitin-like_domsf"/>
</dbReference>
<keyword evidence="11" id="KW-1185">Reference proteome</keyword>
<dbReference type="GO" id="GO:0016579">
    <property type="term" value="P:protein deubiquitination"/>
    <property type="evidence" value="ECO:0007669"/>
    <property type="project" value="InterPro"/>
</dbReference>
<evidence type="ECO:0000313" key="11">
    <source>
        <dbReference type="Proteomes" id="UP000078046"/>
    </source>
</evidence>
<reference evidence="10 11" key="1">
    <citation type="submission" date="2016-04" db="EMBL/GenBank/DDBJ databases">
        <title>The genome of Intoshia linei affirms orthonectids as highly simplified spiralians.</title>
        <authorList>
            <person name="Mikhailov K.V."/>
            <person name="Slusarev G.S."/>
            <person name="Nikitin M.A."/>
            <person name="Logacheva M.D."/>
            <person name="Penin A."/>
            <person name="Aleoshin V."/>
            <person name="Panchin Y.V."/>
        </authorList>
    </citation>
    <scope>NUCLEOTIDE SEQUENCE [LARGE SCALE GENOMIC DNA]</scope>
    <source>
        <strain evidence="10">Intl2013</strain>
        <tissue evidence="10">Whole animal</tissue>
    </source>
</reference>
<evidence type="ECO:0000256" key="3">
    <source>
        <dbReference type="ARBA" id="ARBA00022670"/>
    </source>
</evidence>
<keyword evidence="6 7" id="KW-0788">Thiol protease</keyword>
<dbReference type="InterPro" id="IPR028889">
    <property type="entry name" value="USP"/>
</dbReference>
<protein>
    <recommendedName>
        <fullName evidence="7">Ubiquitin carboxyl-terminal hydrolase</fullName>
        <ecNumber evidence="7">3.4.19.12</ecNumber>
    </recommendedName>
</protein>
<dbReference type="Gene3D" id="3.90.70.10">
    <property type="entry name" value="Cysteine proteinases"/>
    <property type="match status" value="1"/>
</dbReference>
<dbReference type="InterPro" id="IPR000626">
    <property type="entry name" value="Ubiquitin-like_dom"/>
</dbReference>
<dbReference type="GO" id="GO:0061136">
    <property type="term" value="P:regulation of proteasomal protein catabolic process"/>
    <property type="evidence" value="ECO:0007669"/>
    <property type="project" value="TreeGrafter"/>
</dbReference>
<evidence type="ECO:0000256" key="6">
    <source>
        <dbReference type="ARBA" id="ARBA00022807"/>
    </source>
</evidence>
<comment type="catalytic activity">
    <reaction evidence="1 7">
        <text>Thiol-dependent hydrolysis of ester, thioester, amide, peptide and isopeptide bonds formed by the C-terminal Gly of ubiquitin (a 76-residue protein attached to proteins as an intracellular targeting signal).</text>
        <dbReference type="EC" id="3.4.19.12"/>
    </reaction>
</comment>
<dbReference type="SUPFAM" id="SSF54001">
    <property type="entry name" value="Cysteine proteinases"/>
    <property type="match status" value="1"/>
</dbReference>
<evidence type="ECO:0000256" key="1">
    <source>
        <dbReference type="ARBA" id="ARBA00000707"/>
    </source>
</evidence>
<dbReference type="EMBL" id="LWCA01000263">
    <property type="protein sequence ID" value="OAF69556.1"/>
    <property type="molecule type" value="Genomic_DNA"/>
</dbReference>
<dbReference type="PANTHER" id="PTHR43982:SF1">
    <property type="entry name" value="UBIQUITIN CARBOXYL-TERMINAL HYDROLASE 14"/>
    <property type="match status" value="1"/>
</dbReference>
<dbReference type="Pfam" id="PF00443">
    <property type="entry name" value="UCH"/>
    <property type="match status" value="1"/>
</dbReference>
<dbReference type="PANTHER" id="PTHR43982">
    <property type="entry name" value="UBIQUITIN CARBOXYL-TERMINAL HYDROLASE"/>
    <property type="match status" value="1"/>
</dbReference>
<evidence type="ECO:0000256" key="7">
    <source>
        <dbReference type="RuleBase" id="RU366025"/>
    </source>
</evidence>
<evidence type="ECO:0000256" key="2">
    <source>
        <dbReference type="ARBA" id="ARBA00008739"/>
    </source>
</evidence>
<keyword evidence="3 7" id="KW-0645">Protease</keyword>
<sequence>MIKVKVRWGKKMFKNVECNMEKSLLTFQETLAGMTGVTPIRQKLIVSGKLVKDDLWKDVLNNGTTIMMIGSVPVVEEEVDLTHEDYKRRMIKREMVEKKYNLSPKTDTYKINQVDSTNESDELMLKKGFTNFGNTCYINATLQCLLAVPELFVTISDMGIVTAPEINILIRDMTKIVFGLQQNDLNLTKLNISSFVNNLRSKYPEFNVKNEMKVYQQQDANEFWLKITPLLFNLPVKKIYNSNTSFTDEELKKLTLKDYFRGEIISTCKAIDHKDEPVETTKEEFLQLSCFINKDVRYIGSGLSLSMNETVTKMSKTLNKNIEYKKEGKINRAPGYLVINMMRFYFKENANKKSVNAKILKDVKFSMNLDIYDMCTSDLQKKFDKRREINLENDREFDMAKKLKRGKEKTNMDGTVSRQKLDQSSLFQSHWIEGDCGSNDSGMYELIAVLTHKGRTSNSGHYVGWVTFYEGSWVKLDDDSVTAIHYEDILKLSGGGDWHCAYSLIYASKQTTRRFHYG</sequence>
<dbReference type="GO" id="GO:0043161">
    <property type="term" value="P:proteasome-mediated ubiquitin-dependent protein catabolic process"/>
    <property type="evidence" value="ECO:0007669"/>
    <property type="project" value="InterPro"/>
</dbReference>
<keyword evidence="4 7" id="KW-0833">Ubl conjugation pathway</keyword>
<evidence type="ECO:0000256" key="5">
    <source>
        <dbReference type="ARBA" id="ARBA00022801"/>
    </source>
</evidence>
<dbReference type="PROSITE" id="PS50235">
    <property type="entry name" value="USP_3"/>
    <property type="match status" value="1"/>
</dbReference>
<dbReference type="OrthoDB" id="333239at2759"/>
<dbReference type="PROSITE" id="PS00973">
    <property type="entry name" value="USP_2"/>
    <property type="match status" value="1"/>
</dbReference>
<feature type="domain" description="Ubiquitin-like" evidence="8">
    <location>
        <begin position="1"/>
        <end position="54"/>
    </location>
</feature>
<dbReference type="PROSITE" id="PS50053">
    <property type="entry name" value="UBIQUITIN_2"/>
    <property type="match status" value="1"/>
</dbReference>
<organism evidence="10 11">
    <name type="scientific">Intoshia linei</name>
    <dbReference type="NCBI Taxonomy" id="1819745"/>
    <lineage>
        <taxon>Eukaryota</taxon>
        <taxon>Metazoa</taxon>
        <taxon>Spiralia</taxon>
        <taxon>Lophotrochozoa</taxon>
        <taxon>Mesozoa</taxon>
        <taxon>Orthonectida</taxon>
        <taxon>Rhopaluridae</taxon>
        <taxon>Intoshia</taxon>
    </lineage>
</organism>
<dbReference type="Gene3D" id="3.10.20.90">
    <property type="entry name" value="Phosphatidylinositol 3-kinase Catalytic Subunit, Chain A, domain 1"/>
    <property type="match status" value="1"/>
</dbReference>
<dbReference type="InterPro" id="IPR038765">
    <property type="entry name" value="Papain-like_cys_pep_sf"/>
</dbReference>
<evidence type="ECO:0000256" key="4">
    <source>
        <dbReference type="ARBA" id="ARBA00022786"/>
    </source>
</evidence>
<dbReference type="InterPro" id="IPR044635">
    <property type="entry name" value="UBP14-like"/>
</dbReference>